<reference evidence="2" key="1">
    <citation type="submission" date="2021-01" db="EMBL/GenBank/DDBJ databases">
        <authorList>
            <person name="Li R."/>
            <person name="Bekaert M."/>
        </authorList>
    </citation>
    <scope>NUCLEOTIDE SEQUENCE</scope>
    <source>
        <strain evidence="2">Farmed</strain>
    </source>
</reference>
<gene>
    <name evidence="2" type="ORF">SPHA_62620</name>
</gene>
<feature type="transmembrane region" description="Helical" evidence="1">
    <location>
        <begin position="6"/>
        <end position="26"/>
    </location>
</feature>
<evidence type="ECO:0000256" key="1">
    <source>
        <dbReference type="SAM" id="Phobius"/>
    </source>
</evidence>
<keyword evidence="1" id="KW-1133">Transmembrane helix</keyword>
<evidence type="ECO:0000313" key="2">
    <source>
        <dbReference type="EMBL" id="CAE1311105.1"/>
    </source>
</evidence>
<name>A0A812DUR3_ACAPH</name>
<dbReference type="EMBL" id="CAHIKZ030004486">
    <property type="protein sequence ID" value="CAE1311105.1"/>
    <property type="molecule type" value="Genomic_DNA"/>
</dbReference>
<comment type="caution">
    <text evidence="2">The sequence shown here is derived from an EMBL/GenBank/DDBJ whole genome shotgun (WGS) entry which is preliminary data.</text>
</comment>
<organism evidence="2 3">
    <name type="scientific">Acanthosepion pharaonis</name>
    <name type="common">Pharaoh cuttlefish</name>
    <name type="synonym">Sepia pharaonis</name>
    <dbReference type="NCBI Taxonomy" id="158019"/>
    <lineage>
        <taxon>Eukaryota</taxon>
        <taxon>Metazoa</taxon>
        <taxon>Spiralia</taxon>
        <taxon>Lophotrochozoa</taxon>
        <taxon>Mollusca</taxon>
        <taxon>Cephalopoda</taxon>
        <taxon>Coleoidea</taxon>
        <taxon>Decapodiformes</taxon>
        <taxon>Sepiida</taxon>
        <taxon>Sepiina</taxon>
        <taxon>Sepiidae</taxon>
        <taxon>Acanthosepion</taxon>
    </lineage>
</organism>
<feature type="transmembrane region" description="Helical" evidence="1">
    <location>
        <begin position="67"/>
        <end position="87"/>
    </location>
</feature>
<proteinExistence type="predicted"/>
<feature type="transmembrane region" description="Helical" evidence="1">
    <location>
        <begin position="38"/>
        <end position="61"/>
    </location>
</feature>
<sequence length="150" mass="17424">MNHDVINLFILFFLSFCSFLCTYSFFISFSSLSLSLSLPFILLIFSLFFFFLSLFVIPFLYPLLCLFSFHRFSLFFSIPFPLSYFVLSYDKFDKGARQCVPPPRKNCPIPLLISESPQVSRINPFKRTRKGVAWGKTCLPQKLNVIIINA</sequence>
<keyword evidence="1" id="KW-0812">Transmembrane</keyword>
<accession>A0A812DUR3</accession>
<keyword evidence="1" id="KW-0472">Membrane</keyword>
<keyword evidence="3" id="KW-1185">Reference proteome</keyword>
<protein>
    <submittedName>
        <fullName evidence="2">Uncharacterized protein</fullName>
    </submittedName>
</protein>
<dbReference type="AlphaFoldDB" id="A0A812DUR3"/>
<evidence type="ECO:0000313" key="3">
    <source>
        <dbReference type="Proteomes" id="UP000597762"/>
    </source>
</evidence>
<dbReference type="Proteomes" id="UP000597762">
    <property type="component" value="Unassembled WGS sequence"/>
</dbReference>